<dbReference type="GO" id="GO:0005886">
    <property type="term" value="C:plasma membrane"/>
    <property type="evidence" value="ECO:0007669"/>
    <property type="project" value="UniProtKB-SubCell"/>
</dbReference>
<proteinExistence type="inferred from homology"/>
<comment type="subcellular location">
    <subcellularLocation>
        <location evidence="1">Cell membrane</location>
        <topology evidence="1">Multi-pass membrane protein</topology>
    </subcellularLocation>
</comment>
<dbReference type="Proteomes" id="UP000037251">
    <property type="component" value="Unassembled WGS sequence"/>
</dbReference>
<evidence type="ECO:0000256" key="6">
    <source>
        <dbReference type="ARBA" id="ARBA00038076"/>
    </source>
</evidence>
<feature type="region of interest" description="Disordered" evidence="7">
    <location>
        <begin position="65"/>
        <end position="84"/>
    </location>
</feature>
<feature type="transmembrane region" description="Helical" evidence="8">
    <location>
        <begin position="332"/>
        <end position="354"/>
    </location>
</feature>
<feature type="domain" description="ABC3 transporter permease C-terminal" evidence="9">
    <location>
        <begin position="242"/>
        <end position="360"/>
    </location>
</feature>
<dbReference type="EMBL" id="LGUS01000172">
    <property type="protein sequence ID" value="KOG33533.1"/>
    <property type="molecule type" value="Genomic_DNA"/>
</dbReference>
<dbReference type="PANTHER" id="PTHR30572:SF4">
    <property type="entry name" value="ABC TRANSPORTER PERMEASE YTRF"/>
    <property type="match status" value="1"/>
</dbReference>
<gene>
    <name evidence="10" type="ORF">ADK37_22215</name>
</gene>
<feature type="transmembrane region" description="Helical" evidence="8">
    <location>
        <begin position="236"/>
        <end position="262"/>
    </location>
</feature>
<dbReference type="GO" id="GO:0022857">
    <property type="term" value="F:transmembrane transporter activity"/>
    <property type="evidence" value="ECO:0007669"/>
    <property type="project" value="TreeGrafter"/>
</dbReference>
<feature type="transmembrane region" description="Helical" evidence="8">
    <location>
        <begin position="686"/>
        <end position="710"/>
    </location>
</feature>
<dbReference type="STRING" id="67356.AQJ84_20310"/>
<dbReference type="RefSeq" id="WP_053191959.1">
    <property type="nucleotide sequence ID" value="NZ_KQ948992.1"/>
</dbReference>
<keyword evidence="2" id="KW-1003">Cell membrane</keyword>
<evidence type="ECO:0000256" key="1">
    <source>
        <dbReference type="ARBA" id="ARBA00004651"/>
    </source>
</evidence>
<name>A0A0L8L5Q0_9ACTN</name>
<feature type="transmembrane region" description="Helical" evidence="8">
    <location>
        <begin position="381"/>
        <end position="399"/>
    </location>
</feature>
<evidence type="ECO:0000259" key="9">
    <source>
        <dbReference type="Pfam" id="PF02687"/>
    </source>
</evidence>
<comment type="caution">
    <text evidence="10">The sequence shown here is derived from an EMBL/GenBank/DDBJ whole genome shotgun (WGS) entry which is preliminary data.</text>
</comment>
<dbReference type="PANTHER" id="PTHR30572">
    <property type="entry name" value="MEMBRANE COMPONENT OF TRANSPORTER-RELATED"/>
    <property type="match status" value="1"/>
</dbReference>
<protein>
    <submittedName>
        <fullName evidence="10">ABC transporter permease</fullName>
    </submittedName>
</protein>
<keyword evidence="4 8" id="KW-1133">Transmembrane helix</keyword>
<dbReference type="PATRIC" id="fig|67356.5.peg.4729"/>
<dbReference type="InterPro" id="IPR003838">
    <property type="entry name" value="ABC3_permease_C"/>
</dbReference>
<dbReference type="AlphaFoldDB" id="A0A0L8L5Q0"/>
<organism evidence="10 11">
    <name type="scientific">Streptomyces resistomycificus</name>
    <dbReference type="NCBI Taxonomy" id="67356"/>
    <lineage>
        <taxon>Bacteria</taxon>
        <taxon>Bacillati</taxon>
        <taxon>Actinomycetota</taxon>
        <taxon>Actinomycetes</taxon>
        <taxon>Kitasatosporales</taxon>
        <taxon>Streptomycetaceae</taxon>
        <taxon>Streptomyces</taxon>
        <taxon>Streptomyces aurantiacus group</taxon>
    </lineage>
</organism>
<dbReference type="OrthoDB" id="3223244at2"/>
<reference evidence="11" key="1">
    <citation type="submission" date="2015-07" db="EMBL/GenBank/DDBJ databases">
        <authorList>
            <person name="Ju K.-S."/>
            <person name="Doroghazi J.R."/>
            <person name="Metcalf W.W."/>
        </authorList>
    </citation>
    <scope>NUCLEOTIDE SEQUENCE [LARGE SCALE GENOMIC DNA]</scope>
    <source>
        <strain evidence="11">NRRL 2290</strain>
    </source>
</reference>
<evidence type="ECO:0000256" key="3">
    <source>
        <dbReference type="ARBA" id="ARBA00022692"/>
    </source>
</evidence>
<evidence type="ECO:0000313" key="11">
    <source>
        <dbReference type="Proteomes" id="UP000037251"/>
    </source>
</evidence>
<keyword evidence="3 8" id="KW-0812">Transmembrane</keyword>
<evidence type="ECO:0000256" key="5">
    <source>
        <dbReference type="ARBA" id="ARBA00023136"/>
    </source>
</evidence>
<evidence type="ECO:0000256" key="8">
    <source>
        <dbReference type="SAM" id="Phobius"/>
    </source>
</evidence>
<feature type="domain" description="ABC3 transporter permease C-terminal" evidence="9">
    <location>
        <begin position="690"/>
        <end position="805"/>
    </location>
</feature>
<feature type="transmembrane region" description="Helical" evidence="8">
    <location>
        <begin position="411"/>
        <end position="430"/>
    </location>
</feature>
<keyword evidence="11" id="KW-1185">Reference proteome</keyword>
<accession>A0A0L8L5Q0</accession>
<evidence type="ECO:0000256" key="4">
    <source>
        <dbReference type="ARBA" id="ARBA00022989"/>
    </source>
</evidence>
<sequence length="813" mass="83901">MLSVAVRTLRVRWITFAGTFVALSLGVALLTVMGLALASSHDAPERGPERFAAAPVVVRGEDTLRVPTSGGVRTGKAAHPRPVPPRTVAALRTLGRVVQDRTFPVRVPGGPAGLVGHPWSTAPFAPYELTSGRAPRADGEVVATGAWTSVGQRLRTPHGTVRVVGTAGDLGFEDALFYPDATAARLSPVSTQLVVAADAAAVRRAVTGVTVLTGDARRLADPDPGRDREALTALNALFGTAGGVAGFVSVFVVASTFAFAVAQRRREFGLLRLAGATPGQIRRTVVAQALLLGVLASATGCALGGYAAPHLAERVVAEGLAPAWFTIGAHLWPYHLAFWTGLSVALCGVVAASWRAGRTAPTQALREASVDTGTMTRSRRLCGTVLLLTAVVTLAVALLTDPGELLHRKTYVSRPMLLITAVALLSPALVRPLVRLVAWLPSRLPGACGLLVGESAAAGVRRTAAVAAPVLVTVALAGSLLGATATLDGAKARELRQRTTADFVVSAPDGLSPGAVRRLRAVPGTAEVAASATSAVHVLEDGIALVRWEARAITGKALAATSRPPLASGRLADLDDDSIVVNEEWARHTVGDRVTVWLGDGTRRSLRIAAVMPTGTGDNGAYVTPANAPHAAYDRADITLAPGADASAVAAGLRRAVGPEGGDVHVLTRAAWLRTVSPADDRTTRLGFLLVLGIALLYTGLSLANTLVMATADRLRELATLRLVGATHAQLLRVITAEALTTVAVGTLLGLLVTGANLLGMCAALRALSAPAVIHVPWSALGWTAAACALLATASAAVPTALALRRLARKPRC</sequence>
<dbReference type="Pfam" id="PF02687">
    <property type="entry name" value="FtsX"/>
    <property type="match status" value="2"/>
</dbReference>
<dbReference type="eggNOG" id="COG0577">
    <property type="taxonomic scope" value="Bacteria"/>
</dbReference>
<feature type="transmembrane region" description="Helical" evidence="8">
    <location>
        <begin position="289"/>
        <end position="312"/>
    </location>
</feature>
<keyword evidence="5 8" id="KW-0472">Membrane</keyword>
<comment type="similarity">
    <text evidence="6">Belongs to the ABC-4 integral membrane protein family.</text>
</comment>
<feature type="transmembrane region" description="Helical" evidence="8">
    <location>
        <begin position="784"/>
        <end position="804"/>
    </location>
</feature>
<evidence type="ECO:0000256" key="7">
    <source>
        <dbReference type="SAM" id="MobiDB-lite"/>
    </source>
</evidence>
<feature type="transmembrane region" description="Helical" evidence="8">
    <location>
        <begin position="466"/>
        <end position="487"/>
    </location>
</feature>
<dbReference type="InterPro" id="IPR050250">
    <property type="entry name" value="Macrolide_Exporter_MacB"/>
</dbReference>
<evidence type="ECO:0000313" key="10">
    <source>
        <dbReference type="EMBL" id="KOG33533.1"/>
    </source>
</evidence>
<evidence type="ECO:0000256" key="2">
    <source>
        <dbReference type="ARBA" id="ARBA00022475"/>
    </source>
</evidence>